<name>A0A1I7ZFX6_9BILA</name>
<protein>
    <submittedName>
        <fullName evidence="2">DUF3060 domain-containing protein</fullName>
    </submittedName>
</protein>
<dbReference type="Proteomes" id="UP000095287">
    <property type="component" value="Unplaced"/>
</dbReference>
<evidence type="ECO:0000313" key="2">
    <source>
        <dbReference type="WBParaSite" id="L893_g25791.t1"/>
    </source>
</evidence>
<proteinExistence type="predicted"/>
<sequence length="237" mass="24961">MGLSSLLLAAVTGNNFLVGGRLLDAAKSEPTDKGDAGAENIDVGSAEQEVEIGLKEACREPGIACRKAEAAKTRWRVSEIGLEVTCTADDETAIDGAAKRRRRWIRPIGAADWKAVDAGEGEREAGGAKTKIRNESAAAISDQNTLVTNTALVLSAARKGHKMGTRGSPEPAAFEVLSPTVYLITVAGDLSKVQVGGIQKARGNGGRADITIDDAMNIGVHIFEDHVREQQFLDGRG</sequence>
<accession>A0A1I7ZFX6</accession>
<dbReference type="WBParaSite" id="L893_g25791.t1">
    <property type="protein sequence ID" value="L893_g25791.t1"/>
    <property type="gene ID" value="L893_g25791"/>
</dbReference>
<reference evidence="2" key="1">
    <citation type="submission" date="2016-11" db="UniProtKB">
        <authorList>
            <consortium name="WormBaseParasite"/>
        </authorList>
    </citation>
    <scope>IDENTIFICATION</scope>
</reference>
<keyword evidence="1" id="KW-1185">Reference proteome</keyword>
<evidence type="ECO:0000313" key="1">
    <source>
        <dbReference type="Proteomes" id="UP000095287"/>
    </source>
</evidence>
<dbReference type="AlphaFoldDB" id="A0A1I7ZFX6"/>
<organism evidence="1 2">
    <name type="scientific">Steinernema glaseri</name>
    <dbReference type="NCBI Taxonomy" id="37863"/>
    <lineage>
        <taxon>Eukaryota</taxon>
        <taxon>Metazoa</taxon>
        <taxon>Ecdysozoa</taxon>
        <taxon>Nematoda</taxon>
        <taxon>Chromadorea</taxon>
        <taxon>Rhabditida</taxon>
        <taxon>Tylenchina</taxon>
        <taxon>Panagrolaimomorpha</taxon>
        <taxon>Strongyloidoidea</taxon>
        <taxon>Steinernematidae</taxon>
        <taxon>Steinernema</taxon>
    </lineage>
</organism>